<feature type="compositionally biased region" description="Polar residues" evidence="8">
    <location>
        <begin position="499"/>
        <end position="513"/>
    </location>
</feature>
<comment type="similarity">
    <text evidence="1 7">Belongs to the NOB1 family.</text>
</comment>
<feature type="compositionally biased region" description="Basic and acidic residues" evidence="8">
    <location>
        <begin position="203"/>
        <end position="224"/>
    </location>
</feature>
<feature type="region of interest" description="Disordered" evidence="8">
    <location>
        <begin position="24"/>
        <end position="76"/>
    </location>
</feature>
<feature type="compositionally biased region" description="Polar residues" evidence="8">
    <location>
        <begin position="265"/>
        <end position="291"/>
    </location>
</feature>
<evidence type="ECO:0000256" key="1">
    <source>
        <dbReference type="ARBA" id="ARBA00005858"/>
    </source>
</evidence>
<feature type="compositionally biased region" description="Low complexity" evidence="8">
    <location>
        <begin position="24"/>
        <end position="35"/>
    </location>
</feature>
<dbReference type="SUPFAM" id="SSF144206">
    <property type="entry name" value="NOB1 zinc finger-like"/>
    <property type="match status" value="1"/>
</dbReference>
<feature type="compositionally biased region" description="Basic and acidic residues" evidence="8">
    <location>
        <begin position="466"/>
        <end position="478"/>
    </location>
</feature>
<dbReference type="Pfam" id="PF08772">
    <property type="entry name" value="Zn_ribbon_NOB1"/>
    <property type="match status" value="1"/>
</dbReference>
<dbReference type="CDD" id="cd09876">
    <property type="entry name" value="PIN_Nob1-like"/>
    <property type="match status" value="1"/>
</dbReference>
<evidence type="ECO:0000259" key="10">
    <source>
        <dbReference type="Pfam" id="PF17146"/>
    </source>
</evidence>
<feature type="region of interest" description="Disordered" evidence="8">
    <location>
        <begin position="457"/>
        <end position="529"/>
    </location>
</feature>
<evidence type="ECO:0000256" key="3">
    <source>
        <dbReference type="ARBA" id="ARBA00022723"/>
    </source>
</evidence>
<evidence type="ECO:0000259" key="9">
    <source>
        <dbReference type="Pfam" id="PF08772"/>
    </source>
</evidence>
<keyword evidence="6 7" id="KW-0539">Nucleus</keyword>
<gene>
    <name evidence="11" type="ORF">IL334_000177</name>
</gene>
<evidence type="ECO:0000313" key="12">
    <source>
        <dbReference type="Proteomes" id="UP001329825"/>
    </source>
</evidence>
<dbReference type="EMBL" id="CP141881">
    <property type="protein sequence ID" value="WRT63274.1"/>
    <property type="molecule type" value="Genomic_DNA"/>
</dbReference>
<reference evidence="11 12" key="1">
    <citation type="submission" date="2024-01" db="EMBL/GenBank/DDBJ databases">
        <title>Comparative genomics of Cryptococcus and Kwoniella reveals pathogenesis evolution and contrasting modes of karyotype evolution via chromosome fusion or intercentromeric recombination.</title>
        <authorList>
            <person name="Coelho M.A."/>
            <person name="David-Palma M."/>
            <person name="Shea T."/>
            <person name="Bowers K."/>
            <person name="McGinley-Smith S."/>
            <person name="Mohammad A.W."/>
            <person name="Gnirke A."/>
            <person name="Yurkov A.M."/>
            <person name="Nowrousian M."/>
            <person name="Sun S."/>
            <person name="Cuomo C.A."/>
            <person name="Heitman J."/>
        </authorList>
    </citation>
    <scope>NUCLEOTIDE SEQUENCE [LARGE SCALE GENOMIC DNA]</scope>
    <source>
        <strain evidence="11">CBS 11374</strain>
    </source>
</reference>
<dbReference type="Gene3D" id="3.40.50.1010">
    <property type="entry name" value="5'-nuclease"/>
    <property type="match status" value="1"/>
</dbReference>
<comment type="function">
    <text evidence="7">Required for the synthesis of 40S ribosome subunits. Has a role in processing 20S pre-rRNA into the mature 18S rRNA, where it is required for cleavage at the 3' end of the mature 18S rRNA (D-site). Accompanies the 20S pre-rRNA from the nucleus to the cytoplasm.</text>
</comment>
<dbReference type="InterPro" id="IPR039907">
    <property type="entry name" value="NOB1"/>
</dbReference>
<feature type="compositionally biased region" description="Acidic residues" evidence="8">
    <location>
        <begin position="225"/>
        <end position="243"/>
    </location>
</feature>
<comment type="subcellular location">
    <subcellularLocation>
        <location evidence="7">Nucleus</location>
        <location evidence="7">Nucleolus</location>
    </subcellularLocation>
</comment>
<dbReference type="Proteomes" id="UP001329825">
    <property type="component" value="Chromosome 1"/>
</dbReference>
<proteinExistence type="inferred from homology"/>
<dbReference type="PANTHER" id="PTHR12814">
    <property type="entry name" value="RNA-BINDING PROTEIN NOB1"/>
    <property type="match status" value="1"/>
</dbReference>
<accession>A0ABZ1CPX5</accession>
<organism evidence="11 12">
    <name type="scientific">Kwoniella shivajii</name>
    <dbReference type="NCBI Taxonomy" id="564305"/>
    <lineage>
        <taxon>Eukaryota</taxon>
        <taxon>Fungi</taxon>
        <taxon>Dikarya</taxon>
        <taxon>Basidiomycota</taxon>
        <taxon>Agaricomycotina</taxon>
        <taxon>Tremellomycetes</taxon>
        <taxon>Tremellales</taxon>
        <taxon>Cryptococcaceae</taxon>
        <taxon>Kwoniella</taxon>
    </lineage>
</organism>
<evidence type="ECO:0000313" key="11">
    <source>
        <dbReference type="EMBL" id="WRT63274.1"/>
    </source>
</evidence>
<keyword evidence="2" id="KW-0540">Nuclease</keyword>
<evidence type="ECO:0000256" key="8">
    <source>
        <dbReference type="SAM" id="MobiDB-lite"/>
    </source>
</evidence>
<dbReference type="InterPro" id="IPR033411">
    <property type="entry name" value="Ribonuclease_PIN"/>
</dbReference>
<feature type="domain" description="Ribonuclease PIN" evidence="10">
    <location>
        <begin position="86"/>
        <end position="174"/>
    </location>
</feature>
<feature type="compositionally biased region" description="Basic residues" evidence="8">
    <location>
        <begin position="517"/>
        <end position="529"/>
    </location>
</feature>
<keyword evidence="12" id="KW-1185">Reference proteome</keyword>
<dbReference type="PIRSF" id="PIRSF037125">
    <property type="entry name" value="D-site_20S_pre-rRNA_nuclease"/>
    <property type="match status" value="1"/>
</dbReference>
<evidence type="ECO:0000256" key="5">
    <source>
        <dbReference type="ARBA" id="ARBA00022833"/>
    </source>
</evidence>
<evidence type="ECO:0000256" key="4">
    <source>
        <dbReference type="ARBA" id="ARBA00022801"/>
    </source>
</evidence>
<feature type="domain" description="Nin one binding (NOB1) Zn-ribbon-like" evidence="9">
    <location>
        <begin position="368"/>
        <end position="440"/>
    </location>
</feature>
<dbReference type="PANTHER" id="PTHR12814:SF2">
    <property type="entry name" value="RNA-BINDING PROTEIN NOB1"/>
    <property type="match status" value="1"/>
</dbReference>
<keyword evidence="5 7" id="KW-0862">Zinc</keyword>
<feature type="compositionally biased region" description="Low complexity" evidence="8">
    <location>
        <begin position="49"/>
        <end position="66"/>
    </location>
</feature>
<dbReference type="InterPro" id="IPR036283">
    <property type="entry name" value="NOB1_Zf-like_sf"/>
</dbReference>
<dbReference type="InterPro" id="IPR014881">
    <property type="entry name" value="NOB1_Zn-bd"/>
</dbReference>
<dbReference type="GeneID" id="87952308"/>
<feature type="region of interest" description="Disordered" evidence="8">
    <location>
        <begin position="265"/>
        <end position="323"/>
    </location>
</feature>
<dbReference type="Gene3D" id="6.20.210.10">
    <property type="entry name" value="Nin one binding (NOB1), Zn-ribbon-like"/>
    <property type="match status" value="1"/>
</dbReference>
<dbReference type="RefSeq" id="XP_062788014.1">
    <property type="nucleotide sequence ID" value="XM_062931963.1"/>
</dbReference>
<evidence type="ECO:0000256" key="7">
    <source>
        <dbReference type="PIRNR" id="PIRNR037125"/>
    </source>
</evidence>
<keyword evidence="4" id="KW-0378">Hydrolase</keyword>
<dbReference type="Pfam" id="PF17146">
    <property type="entry name" value="PIN_6"/>
    <property type="match status" value="1"/>
</dbReference>
<evidence type="ECO:0000256" key="2">
    <source>
        <dbReference type="ARBA" id="ARBA00022722"/>
    </source>
</evidence>
<name>A0ABZ1CPX5_9TREE</name>
<feature type="compositionally biased region" description="Polar residues" evidence="8">
    <location>
        <begin position="67"/>
        <end position="76"/>
    </location>
</feature>
<keyword evidence="3 7" id="KW-0479">Metal-binding</keyword>
<evidence type="ECO:0000256" key="6">
    <source>
        <dbReference type="ARBA" id="ARBA00023242"/>
    </source>
</evidence>
<protein>
    <recommendedName>
        <fullName evidence="7">20S-pre-rRNA D-site endonuclease NOB1</fullName>
    </recommendedName>
</protein>
<sequence>MVLSYSAIAKPTSTTPIVISIASSPAQLPSASSKSEPTKEIEQDAIAGPSKQPSLSSPSSITDSQSIHTPNNASGSTSSISAIEHLILDAGPLLSLTPLRHLATSFHTTPMVLAELRDAKAREHWERLGLSGVEVTVEHPSSQAMAAVTAFAKKTGDFAVLSQTDLSVAALAWQYEVKVNGLEGIRTEPGQKIKKPSKIIEEEGPAQEKNESDLQEQQADKQENVQEEQVEIDEESQDEEEDERVQIEEVTQSIEQVLLDSNNQSIEEEQPSSTNDEPVISEPTSTETPAQTMADDATPQDIEDESDGGEWINPSNLTTHRSRDLGLITPGGSAAKPPKVAAMTGDFAVQNILLGMGLGLVGEGGKRISKVKSFVLRCHACFKICKDSSKRFCPSCGNATLLRTTVSVDSKTGKQSLHLKKNFQYHLRGTQYSIPDPKMGRAKGQLKGGSGLILREDQQEWSDAVRSQDRERYKDEKRRAKGALQGWNDPDWLPEIITVGTSGKGRSNGNNMPSIGHGRKNPNQARRKR</sequence>
<dbReference type="InterPro" id="IPR017117">
    <property type="entry name" value="Nob1_euk"/>
</dbReference>
<feature type="region of interest" description="Disordered" evidence="8">
    <location>
        <begin position="203"/>
        <end position="246"/>
    </location>
</feature>